<dbReference type="Proteomes" id="UP000821837">
    <property type="component" value="Unassembled WGS sequence"/>
</dbReference>
<organism evidence="1 2">
    <name type="scientific">Rhipicephalus sanguineus</name>
    <name type="common">Brown dog tick</name>
    <name type="synonym">Ixodes sanguineus</name>
    <dbReference type="NCBI Taxonomy" id="34632"/>
    <lineage>
        <taxon>Eukaryota</taxon>
        <taxon>Metazoa</taxon>
        <taxon>Ecdysozoa</taxon>
        <taxon>Arthropoda</taxon>
        <taxon>Chelicerata</taxon>
        <taxon>Arachnida</taxon>
        <taxon>Acari</taxon>
        <taxon>Parasitiformes</taxon>
        <taxon>Ixodida</taxon>
        <taxon>Ixodoidea</taxon>
        <taxon>Ixodidae</taxon>
        <taxon>Rhipicephalinae</taxon>
        <taxon>Rhipicephalus</taxon>
        <taxon>Rhipicephalus</taxon>
    </lineage>
</organism>
<accession>A0A9D4YRV2</accession>
<comment type="caution">
    <text evidence="1">The sequence shown here is derived from an EMBL/GenBank/DDBJ whole genome shotgun (WGS) entry which is preliminary data.</text>
</comment>
<proteinExistence type="predicted"/>
<dbReference type="EMBL" id="JABSTV010000216">
    <property type="protein sequence ID" value="KAH7986943.1"/>
    <property type="molecule type" value="Genomic_DNA"/>
</dbReference>
<sequence>MSAGGYERKEKVEKGGCIHERNLQLNSEDRSGLVSRSGDDAIHHEIRRREKQKAQRPLTRYLPVRGAECDLRQHVVCGSPGGAVPTRAAHIIILPWLPAQAGWQVALVEEALVRL</sequence>
<evidence type="ECO:0000313" key="2">
    <source>
        <dbReference type="Proteomes" id="UP000821837"/>
    </source>
</evidence>
<name>A0A9D4YRV2_RHISA</name>
<gene>
    <name evidence="1" type="ORF">HPB52_024631</name>
</gene>
<dbReference type="VEuPathDB" id="VectorBase:RSAN_039775"/>
<protein>
    <submittedName>
        <fullName evidence="1">Uncharacterized protein</fullName>
    </submittedName>
</protein>
<keyword evidence="2" id="KW-1185">Reference proteome</keyword>
<reference evidence="1" key="2">
    <citation type="submission" date="2021-09" db="EMBL/GenBank/DDBJ databases">
        <authorList>
            <person name="Jia N."/>
            <person name="Wang J."/>
            <person name="Shi W."/>
            <person name="Du L."/>
            <person name="Sun Y."/>
            <person name="Zhan W."/>
            <person name="Jiang J."/>
            <person name="Wang Q."/>
            <person name="Zhang B."/>
            <person name="Ji P."/>
            <person name="Sakyi L.B."/>
            <person name="Cui X."/>
            <person name="Yuan T."/>
            <person name="Jiang B."/>
            <person name="Yang W."/>
            <person name="Lam T.T.-Y."/>
            <person name="Chang Q."/>
            <person name="Ding S."/>
            <person name="Wang X."/>
            <person name="Zhu J."/>
            <person name="Ruan X."/>
            <person name="Zhao L."/>
            <person name="Wei J."/>
            <person name="Que T."/>
            <person name="Du C."/>
            <person name="Cheng J."/>
            <person name="Dai P."/>
            <person name="Han X."/>
            <person name="Huang E."/>
            <person name="Gao Y."/>
            <person name="Liu J."/>
            <person name="Shao H."/>
            <person name="Ye R."/>
            <person name="Li L."/>
            <person name="Wei W."/>
            <person name="Wang X."/>
            <person name="Wang C."/>
            <person name="Huo Q."/>
            <person name="Li W."/>
            <person name="Guo W."/>
            <person name="Chen H."/>
            <person name="Chen S."/>
            <person name="Zhou L."/>
            <person name="Zhou L."/>
            <person name="Ni X."/>
            <person name="Tian J."/>
            <person name="Zhou Y."/>
            <person name="Sheng Y."/>
            <person name="Liu T."/>
            <person name="Pan Y."/>
            <person name="Xia L."/>
            <person name="Li J."/>
            <person name="Zhao F."/>
            <person name="Cao W."/>
        </authorList>
    </citation>
    <scope>NUCLEOTIDE SEQUENCE</scope>
    <source>
        <strain evidence="1">Rsan-2018</strain>
        <tissue evidence="1">Larvae</tissue>
    </source>
</reference>
<reference evidence="1" key="1">
    <citation type="journal article" date="2020" name="Cell">
        <title>Large-Scale Comparative Analyses of Tick Genomes Elucidate Their Genetic Diversity and Vector Capacities.</title>
        <authorList>
            <consortium name="Tick Genome and Microbiome Consortium (TIGMIC)"/>
            <person name="Jia N."/>
            <person name="Wang J."/>
            <person name="Shi W."/>
            <person name="Du L."/>
            <person name="Sun Y."/>
            <person name="Zhan W."/>
            <person name="Jiang J.F."/>
            <person name="Wang Q."/>
            <person name="Zhang B."/>
            <person name="Ji P."/>
            <person name="Bell-Sakyi L."/>
            <person name="Cui X.M."/>
            <person name="Yuan T.T."/>
            <person name="Jiang B.G."/>
            <person name="Yang W.F."/>
            <person name="Lam T.T."/>
            <person name="Chang Q.C."/>
            <person name="Ding S.J."/>
            <person name="Wang X.J."/>
            <person name="Zhu J.G."/>
            <person name="Ruan X.D."/>
            <person name="Zhao L."/>
            <person name="Wei J.T."/>
            <person name="Ye R.Z."/>
            <person name="Que T.C."/>
            <person name="Du C.H."/>
            <person name="Zhou Y.H."/>
            <person name="Cheng J.X."/>
            <person name="Dai P.F."/>
            <person name="Guo W.B."/>
            <person name="Han X.H."/>
            <person name="Huang E.J."/>
            <person name="Li L.F."/>
            <person name="Wei W."/>
            <person name="Gao Y.C."/>
            <person name="Liu J.Z."/>
            <person name="Shao H.Z."/>
            <person name="Wang X."/>
            <person name="Wang C.C."/>
            <person name="Yang T.C."/>
            <person name="Huo Q.B."/>
            <person name="Li W."/>
            <person name="Chen H.Y."/>
            <person name="Chen S.E."/>
            <person name="Zhou L.G."/>
            <person name="Ni X.B."/>
            <person name="Tian J.H."/>
            <person name="Sheng Y."/>
            <person name="Liu T."/>
            <person name="Pan Y.S."/>
            <person name="Xia L.Y."/>
            <person name="Li J."/>
            <person name="Zhao F."/>
            <person name="Cao W.C."/>
        </authorList>
    </citation>
    <scope>NUCLEOTIDE SEQUENCE</scope>
    <source>
        <strain evidence="1">Rsan-2018</strain>
    </source>
</reference>
<evidence type="ECO:0000313" key="1">
    <source>
        <dbReference type="EMBL" id="KAH7986943.1"/>
    </source>
</evidence>
<dbReference type="AlphaFoldDB" id="A0A9D4YRV2"/>